<evidence type="ECO:0000313" key="11">
    <source>
        <dbReference type="EMBL" id="MDA5400185.1"/>
    </source>
</evidence>
<gene>
    <name evidence="11" type="ORF">OQ273_16520</name>
</gene>
<keyword evidence="4 9" id="KW-0812">Transmembrane</keyword>
<protein>
    <submittedName>
        <fullName evidence="11">MotB family protein</fullName>
    </submittedName>
</protein>
<proteinExistence type="inferred from homology"/>
<dbReference type="EMBL" id="JAPJZI010000001">
    <property type="protein sequence ID" value="MDA5400185.1"/>
    <property type="molecule type" value="Genomic_DNA"/>
</dbReference>
<dbReference type="RefSeq" id="WP_267991603.1">
    <property type="nucleotide sequence ID" value="NZ_JAPJZI010000001.1"/>
</dbReference>
<evidence type="ECO:0000256" key="2">
    <source>
        <dbReference type="ARBA" id="ARBA00008914"/>
    </source>
</evidence>
<evidence type="ECO:0000256" key="4">
    <source>
        <dbReference type="ARBA" id="ARBA00022692"/>
    </source>
</evidence>
<feature type="transmembrane region" description="Helical" evidence="9">
    <location>
        <begin position="34"/>
        <end position="53"/>
    </location>
</feature>
<dbReference type="GO" id="GO:0005886">
    <property type="term" value="C:plasma membrane"/>
    <property type="evidence" value="ECO:0007669"/>
    <property type="project" value="UniProtKB-SubCell"/>
</dbReference>
<keyword evidence="12" id="KW-1185">Reference proteome</keyword>
<evidence type="ECO:0000256" key="6">
    <source>
        <dbReference type="ARBA" id="ARBA00023136"/>
    </source>
</evidence>
<dbReference type="InterPro" id="IPR050330">
    <property type="entry name" value="Bact_OuterMem_StrucFunc"/>
</dbReference>
<evidence type="ECO:0000256" key="7">
    <source>
        <dbReference type="PROSITE-ProRule" id="PRU00473"/>
    </source>
</evidence>
<name>A0A9X3UL25_9HYPH</name>
<feature type="region of interest" description="Disordered" evidence="8">
    <location>
        <begin position="106"/>
        <end position="126"/>
    </location>
</feature>
<evidence type="ECO:0000256" key="1">
    <source>
        <dbReference type="ARBA" id="ARBA00004162"/>
    </source>
</evidence>
<accession>A0A9X3UL25</accession>
<keyword evidence="3" id="KW-1003">Cell membrane</keyword>
<dbReference type="InterPro" id="IPR036737">
    <property type="entry name" value="OmpA-like_sf"/>
</dbReference>
<comment type="caution">
    <text evidence="11">The sequence shown here is derived from an EMBL/GenBank/DDBJ whole genome shotgun (WGS) entry which is preliminary data.</text>
</comment>
<dbReference type="NCBIfam" id="NF004651">
    <property type="entry name" value="PRK05996.1"/>
    <property type="match status" value="1"/>
</dbReference>
<feature type="region of interest" description="Disordered" evidence="8">
    <location>
        <begin position="156"/>
        <end position="180"/>
    </location>
</feature>
<organism evidence="11 12">
    <name type="scientific">Hoeflea prorocentri</name>
    <dbReference type="NCBI Taxonomy" id="1922333"/>
    <lineage>
        <taxon>Bacteria</taxon>
        <taxon>Pseudomonadati</taxon>
        <taxon>Pseudomonadota</taxon>
        <taxon>Alphaproteobacteria</taxon>
        <taxon>Hyphomicrobiales</taxon>
        <taxon>Rhizobiaceae</taxon>
        <taxon>Hoeflea</taxon>
    </lineage>
</organism>
<evidence type="ECO:0000256" key="8">
    <source>
        <dbReference type="SAM" id="MobiDB-lite"/>
    </source>
</evidence>
<feature type="compositionally biased region" description="Acidic residues" evidence="8">
    <location>
        <begin position="254"/>
        <end position="264"/>
    </location>
</feature>
<dbReference type="AlphaFoldDB" id="A0A9X3UL25"/>
<comment type="similarity">
    <text evidence="2">Belongs to the MotB family.</text>
</comment>
<dbReference type="PROSITE" id="PS51123">
    <property type="entry name" value="OMPA_2"/>
    <property type="match status" value="1"/>
</dbReference>
<feature type="region of interest" description="Disordered" evidence="8">
    <location>
        <begin position="229"/>
        <end position="285"/>
    </location>
</feature>
<evidence type="ECO:0000259" key="10">
    <source>
        <dbReference type="PROSITE" id="PS51123"/>
    </source>
</evidence>
<dbReference type="Proteomes" id="UP001151234">
    <property type="component" value="Unassembled WGS sequence"/>
</dbReference>
<keyword evidence="5 9" id="KW-1133">Transmembrane helix</keyword>
<sequence length="433" mass="46670">MTDSQSTHHSGGEIIIVKKRKSGEHGHHGGAWKIAYADFMTAMMAFFLVMWLINAANDETKAAVASYFNPIRLTDNKPAERGLKQQDEASVGDEVEFLSDSQEAGYKAGQMTGGGDDIDSAAGEESQYSDADFFENPYSVLSEIALETGRQKNVSAAGDGGANMSGPATGASGGEAYRDPFDPDFWSKSVDIETSSDITETGVERTIPRAETNDAIKQALEAAGAGLAALEQSQDEEQEASDAKTGRLTAEGQSDAEEPGEPLTEEQQAEREKQEVDPEEQEAGEFKESIETALAEEQIQLGEGLTVAPVDGGLLVSLTDELKGGMFNVGSAVPKRDMVLAMEKIGQLLAERDGTVIIRGHTDARPFARADNDNWKLSMARAHSAFFMLVRGGLDEKRIKEVSGQADRRLKIPEDPLADANRRIEILIQRPAG</sequence>
<comment type="subcellular location">
    <subcellularLocation>
        <location evidence="1">Cell membrane</location>
        <topology evidence="1">Single-pass membrane protein</topology>
    </subcellularLocation>
</comment>
<dbReference type="InterPro" id="IPR025713">
    <property type="entry name" value="MotB-like_N_dom"/>
</dbReference>
<dbReference type="CDD" id="cd07185">
    <property type="entry name" value="OmpA_C-like"/>
    <property type="match status" value="1"/>
</dbReference>
<dbReference type="SUPFAM" id="SSF103088">
    <property type="entry name" value="OmpA-like"/>
    <property type="match status" value="1"/>
</dbReference>
<dbReference type="PANTHER" id="PTHR30329:SF21">
    <property type="entry name" value="LIPOPROTEIN YIAD-RELATED"/>
    <property type="match status" value="1"/>
</dbReference>
<evidence type="ECO:0000256" key="9">
    <source>
        <dbReference type="SAM" id="Phobius"/>
    </source>
</evidence>
<feature type="domain" description="OmpA-like" evidence="10">
    <location>
        <begin position="314"/>
        <end position="432"/>
    </location>
</feature>
<dbReference type="Gene3D" id="3.30.1330.60">
    <property type="entry name" value="OmpA-like domain"/>
    <property type="match status" value="1"/>
</dbReference>
<evidence type="ECO:0000313" key="12">
    <source>
        <dbReference type="Proteomes" id="UP001151234"/>
    </source>
</evidence>
<dbReference type="PANTHER" id="PTHR30329">
    <property type="entry name" value="STATOR ELEMENT OF FLAGELLAR MOTOR COMPLEX"/>
    <property type="match status" value="1"/>
</dbReference>
<dbReference type="InterPro" id="IPR006665">
    <property type="entry name" value="OmpA-like"/>
</dbReference>
<evidence type="ECO:0000256" key="3">
    <source>
        <dbReference type="ARBA" id="ARBA00022475"/>
    </source>
</evidence>
<keyword evidence="6 7" id="KW-0472">Membrane</keyword>
<dbReference type="Pfam" id="PF13677">
    <property type="entry name" value="MotB_plug"/>
    <property type="match status" value="1"/>
</dbReference>
<reference evidence="11" key="1">
    <citation type="submission" date="2022-11" db="EMBL/GenBank/DDBJ databases">
        <title>Draft genome sequence of Hoeflea poritis E7-10 and Hoeflea prorocentri PM5-8, separated from scleractinian coral Porites lutea and marine dinoflagellate.</title>
        <authorList>
            <person name="Zhang G."/>
            <person name="Wei Q."/>
            <person name="Cai L."/>
        </authorList>
    </citation>
    <scope>NUCLEOTIDE SEQUENCE</scope>
    <source>
        <strain evidence="11">PM5-8</strain>
    </source>
</reference>
<dbReference type="Pfam" id="PF00691">
    <property type="entry name" value="OmpA"/>
    <property type="match status" value="1"/>
</dbReference>
<evidence type="ECO:0000256" key="5">
    <source>
        <dbReference type="ARBA" id="ARBA00022989"/>
    </source>
</evidence>